<dbReference type="InterPro" id="IPR011024">
    <property type="entry name" value="G_crystallin-like"/>
</dbReference>
<evidence type="ECO:0000256" key="1">
    <source>
        <dbReference type="SAM" id="SignalP"/>
    </source>
</evidence>
<sequence>MASAGIALATAAAATVAMATPASASYDQCADGWFCMWENNAYTGYFYGLLNADSPNFGNDFNDKMTSYWNRSQDRWLVFSDSNYRGVCMTIEPGQSRSAVPPEINDTATSARRWVPSDANMFCQF</sequence>
<name>A0ABP8VMV7_9PSEU</name>
<evidence type="ECO:0000313" key="2">
    <source>
        <dbReference type="EMBL" id="GAA4667184.1"/>
    </source>
</evidence>
<feature type="signal peptide" evidence="1">
    <location>
        <begin position="1"/>
        <end position="19"/>
    </location>
</feature>
<feature type="chain" id="PRO_5046615515" description="Peptidase inhibitor family I36" evidence="1">
    <location>
        <begin position="20"/>
        <end position="125"/>
    </location>
</feature>
<organism evidence="2 3">
    <name type="scientific">Amycolatopsis dongchuanensis</name>
    <dbReference type="NCBI Taxonomy" id="1070866"/>
    <lineage>
        <taxon>Bacteria</taxon>
        <taxon>Bacillati</taxon>
        <taxon>Actinomycetota</taxon>
        <taxon>Actinomycetes</taxon>
        <taxon>Pseudonocardiales</taxon>
        <taxon>Pseudonocardiaceae</taxon>
        <taxon>Amycolatopsis</taxon>
    </lineage>
</organism>
<protein>
    <recommendedName>
        <fullName evidence="4">Peptidase inhibitor family I36</fullName>
    </recommendedName>
</protein>
<dbReference type="Pfam" id="PF03995">
    <property type="entry name" value="Inhibitor_I36"/>
    <property type="match status" value="1"/>
</dbReference>
<dbReference type="Gene3D" id="2.60.20.10">
    <property type="entry name" value="Crystallins"/>
    <property type="match status" value="1"/>
</dbReference>
<evidence type="ECO:0008006" key="4">
    <source>
        <dbReference type="Google" id="ProtNLM"/>
    </source>
</evidence>
<dbReference type="SUPFAM" id="SSF49695">
    <property type="entry name" value="gamma-Crystallin-like"/>
    <property type="match status" value="1"/>
</dbReference>
<keyword evidence="3" id="KW-1185">Reference proteome</keyword>
<reference evidence="3" key="1">
    <citation type="journal article" date="2019" name="Int. J. Syst. Evol. Microbiol.">
        <title>The Global Catalogue of Microorganisms (GCM) 10K type strain sequencing project: providing services to taxonomists for standard genome sequencing and annotation.</title>
        <authorList>
            <consortium name="The Broad Institute Genomics Platform"/>
            <consortium name="The Broad Institute Genome Sequencing Center for Infectious Disease"/>
            <person name="Wu L."/>
            <person name="Ma J."/>
        </authorList>
    </citation>
    <scope>NUCLEOTIDE SEQUENCE [LARGE SCALE GENOMIC DNA]</scope>
    <source>
        <strain evidence="3">JCM 18054</strain>
    </source>
</reference>
<comment type="caution">
    <text evidence="2">The sequence shown here is derived from an EMBL/GenBank/DDBJ whole genome shotgun (WGS) entry which is preliminary data.</text>
</comment>
<gene>
    <name evidence="2" type="ORF">GCM10023214_71310</name>
</gene>
<dbReference type="EMBL" id="BAABIB010000152">
    <property type="protein sequence ID" value="GAA4667184.1"/>
    <property type="molecule type" value="Genomic_DNA"/>
</dbReference>
<dbReference type="Proteomes" id="UP001500192">
    <property type="component" value="Unassembled WGS sequence"/>
</dbReference>
<keyword evidence="1" id="KW-0732">Signal</keyword>
<accession>A0ABP8VMV7</accession>
<proteinExistence type="predicted"/>
<evidence type="ECO:0000313" key="3">
    <source>
        <dbReference type="Proteomes" id="UP001500192"/>
    </source>
</evidence>